<dbReference type="InterPro" id="IPR016155">
    <property type="entry name" value="Mopterin_synth/thiamin_S_b"/>
</dbReference>
<dbReference type="EMBL" id="CP036172">
    <property type="protein sequence ID" value="QSZ66182.1"/>
    <property type="molecule type" value="Genomic_DNA"/>
</dbReference>
<organism evidence="1 2">
    <name type="scientific">Methanofollis aquaemaris</name>
    <dbReference type="NCBI Taxonomy" id="126734"/>
    <lineage>
        <taxon>Archaea</taxon>
        <taxon>Methanobacteriati</taxon>
        <taxon>Methanobacteriota</taxon>
        <taxon>Stenosarchaea group</taxon>
        <taxon>Methanomicrobia</taxon>
        <taxon>Methanomicrobiales</taxon>
        <taxon>Methanomicrobiaceae</taxon>
        <taxon>Methanofollis</taxon>
    </lineage>
</organism>
<proteinExistence type="predicted"/>
<dbReference type="KEGG" id="maqe:RJ40_01040"/>
<name>A0A8A3S1V2_9EURY</name>
<dbReference type="Pfam" id="PF21965">
    <property type="entry name" value="SAMP2"/>
    <property type="match status" value="1"/>
</dbReference>
<sequence>MKVHLPDGRTREITVERLTVEEVLVALGINPLEVFVSRDGRLVPEDTVVGDDDELTVVRFVHGG</sequence>
<gene>
    <name evidence="1" type="ORF">RJ40_01040</name>
</gene>
<dbReference type="GeneID" id="76422895"/>
<evidence type="ECO:0000313" key="2">
    <source>
        <dbReference type="Proteomes" id="UP001042704"/>
    </source>
</evidence>
<reference evidence="1" key="2">
    <citation type="submission" date="2019-02" db="EMBL/GenBank/DDBJ databases">
        <authorList>
            <person name="Chen S.-C."/>
            <person name="Chien H.-H."/>
            <person name="Lai M.-C."/>
        </authorList>
    </citation>
    <scope>NUCLEOTIDE SEQUENCE</scope>
    <source>
        <strain evidence="1">N2F9704</strain>
    </source>
</reference>
<evidence type="ECO:0000313" key="1">
    <source>
        <dbReference type="EMBL" id="QSZ66182.1"/>
    </source>
</evidence>
<dbReference type="SUPFAM" id="SSF54285">
    <property type="entry name" value="MoaD/ThiS"/>
    <property type="match status" value="1"/>
</dbReference>
<accession>A0A8A3S1V2</accession>
<dbReference type="RefSeq" id="WP_265581496.1">
    <property type="nucleotide sequence ID" value="NZ_CP036172.1"/>
</dbReference>
<keyword evidence="2" id="KW-1185">Reference proteome</keyword>
<reference evidence="1" key="1">
    <citation type="journal article" date="2001" name="Int. J. Syst. Evol. Microbiol.">
        <title>Methanofollis aquaemaris sp. nov., a methanogen isolated from an aquaculture fish pond.</title>
        <authorList>
            <person name="Lai M.C."/>
            <person name="Chen S.C."/>
        </authorList>
    </citation>
    <scope>NUCLEOTIDE SEQUENCE</scope>
    <source>
        <strain evidence="1">N2F9704</strain>
    </source>
</reference>
<protein>
    <submittedName>
        <fullName evidence="1">Thiamine biosynthesis protein ThiS</fullName>
    </submittedName>
</protein>
<dbReference type="Proteomes" id="UP001042704">
    <property type="component" value="Chromosome"/>
</dbReference>
<dbReference type="InterPro" id="IPR012675">
    <property type="entry name" value="Beta-grasp_dom_sf"/>
</dbReference>
<dbReference type="InterPro" id="IPR053833">
    <property type="entry name" value="SAMP2"/>
</dbReference>
<dbReference type="AlphaFoldDB" id="A0A8A3S1V2"/>
<dbReference type="Gene3D" id="3.10.20.30">
    <property type="match status" value="1"/>
</dbReference>